<protein>
    <recommendedName>
        <fullName evidence="3">Growth inhibitor PemK</fullName>
    </recommendedName>
</protein>
<reference evidence="1 2" key="1">
    <citation type="journal article" date="2016" name="Nat. Commun.">
        <title>Thousands of microbial genomes shed light on interconnected biogeochemical processes in an aquifer system.</title>
        <authorList>
            <person name="Anantharaman K."/>
            <person name="Brown C.T."/>
            <person name="Hug L.A."/>
            <person name="Sharon I."/>
            <person name="Castelle C.J."/>
            <person name="Probst A.J."/>
            <person name="Thomas B.C."/>
            <person name="Singh A."/>
            <person name="Wilkins M.J."/>
            <person name="Karaoz U."/>
            <person name="Brodie E.L."/>
            <person name="Williams K.H."/>
            <person name="Hubbard S.S."/>
            <person name="Banfield J.F."/>
        </authorList>
    </citation>
    <scope>NUCLEOTIDE SEQUENCE [LARGE SCALE GENOMIC DNA]</scope>
</reference>
<organism evidence="1 2">
    <name type="scientific">Candidatus Uhrbacteria bacterium RIFCSPLOWO2_02_FULL_48_12</name>
    <dbReference type="NCBI Taxonomy" id="1802407"/>
    <lineage>
        <taxon>Bacteria</taxon>
        <taxon>Candidatus Uhriibacteriota</taxon>
    </lineage>
</organism>
<evidence type="ECO:0008006" key="3">
    <source>
        <dbReference type="Google" id="ProtNLM"/>
    </source>
</evidence>
<evidence type="ECO:0000313" key="2">
    <source>
        <dbReference type="Proteomes" id="UP000178723"/>
    </source>
</evidence>
<name>A0A1F7V8H5_9BACT</name>
<dbReference type="STRING" id="1802407.A3I40_01370"/>
<dbReference type="GO" id="GO:0003677">
    <property type="term" value="F:DNA binding"/>
    <property type="evidence" value="ECO:0007669"/>
    <property type="project" value="InterPro"/>
</dbReference>
<accession>A0A1F7V8H5</accession>
<dbReference type="SUPFAM" id="SSF50118">
    <property type="entry name" value="Cell growth inhibitor/plasmid maintenance toxic component"/>
    <property type="match status" value="1"/>
</dbReference>
<gene>
    <name evidence="1" type="ORF">A3I40_01370</name>
</gene>
<dbReference type="Pfam" id="PF02452">
    <property type="entry name" value="PemK_toxin"/>
    <property type="match status" value="1"/>
</dbReference>
<dbReference type="Proteomes" id="UP000178723">
    <property type="component" value="Unassembled WGS sequence"/>
</dbReference>
<proteinExistence type="predicted"/>
<dbReference type="AlphaFoldDB" id="A0A1F7V8H5"/>
<dbReference type="InterPro" id="IPR011067">
    <property type="entry name" value="Plasmid_toxin/cell-grow_inhib"/>
</dbReference>
<comment type="caution">
    <text evidence="1">The sequence shown here is derived from an EMBL/GenBank/DDBJ whole genome shotgun (WGS) entry which is preliminary data.</text>
</comment>
<sequence>MRKGVVILVPFPFTDLSGHKIRPALILHVSRKGENCIVAFITSIPQKKTYAFDVSVHSSKRNGLVTNSTIKLDHLATLQKKIMLGELGVVESTVMKEVDEKLQMLFGL</sequence>
<dbReference type="EMBL" id="MGEP01000050">
    <property type="protein sequence ID" value="OGL86397.1"/>
    <property type="molecule type" value="Genomic_DNA"/>
</dbReference>
<dbReference type="InterPro" id="IPR003477">
    <property type="entry name" value="PemK-like"/>
</dbReference>
<dbReference type="Gene3D" id="2.30.30.110">
    <property type="match status" value="1"/>
</dbReference>
<evidence type="ECO:0000313" key="1">
    <source>
        <dbReference type="EMBL" id="OGL86397.1"/>
    </source>
</evidence>